<evidence type="ECO:0000313" key="1">
    <source>
        <dbReference type="EMBL" id="USJ21854.1"/>
    </source>
</evidence>
<sequence length="86" mass="9529">MLGEIGRKRLMMRLPHLRGSIASASSDCMIELFCSYELAVNMRDALVLGGGRPDLADEYRQICLELEEEVEVVLCATALAVRRDGT</sequence>
<proteinExistence type="predicted"/>
<dbReference type="Proteomes" id="UP001055460">
    <property type="component" value="Chromosome"/>
</dbReference>
<name>A0A9Q8Y645_ENSAD</name>
<protein>
    <submittedName>
        <fullName evidence="1">Uncharacterized protein</fullName>
    </submittedName>
</protein>
<gene>
    <name evidence="1" type="ORF">NE863_11035</name>
</gene>
<accession>A0A9Q8Y645</accession>
<dbReference type="RefSeq" id="WP_060515956.1">
    <property type="nucleotide sequence ID" value="NZ_CAXURO020000001.1"/>
</dbReference>
<dbReference type="OrthoDB" id="8283473at2"/>
<dbReference type="EMBL" id="CP098807">
    <property type="protein sequence ID" value="USJ21854.1"/>
    <property type="molecule type" value="Genomic_DNA"/>
</dbReference>
<organism evidence="1 2">
    <name type="scientific">Ensifer adhaerens</name>
    <name type="common">Sinorhizobium morelense</name>
    <dbReference type="NCBI Taxonomy" id="106592"/>
    <lineage>
        <taxon>Bacteria</taxon>
        <taxon>Pseudomonadati</taxon>
        <taxon>Pseudomonadota</taxon>
        <taxon>Alphaproteobacteria</taxon>
        <taxon>Hyphomicrobiales</taxon>
        <taxon>Rhizobiaceae</taxon>
        <taxon>Sinorhizobium/Ensifer group</taxon>
        <taxon>Ensifer</taxon>
    </lineage>
</organism>
<dbReference type="AlphaFoldDB" id="A0A9Q8Y645"/>
<reference evidence="1" key="1">
    <citation type="submission" date="2022-06" db="EMBL/GenBank/DDBJ databases">
        <title>Physiological and biochemical characterization and genomic elucidation of a strain of the genus Ensifer adhaerens M8 that combines arsenic oxidation and chromium reduction.</title>
        <authorList>
            <person name="Li X."/>
            <person name="Yu c."/>
        </authorList>
    </citation>
    <scope>NUCLEOTIDE SEQUENCE</scope>
    <source>
        <strain evidence="1">M8</strain>
    </source>
</reference>
<evidence type="ECO:0000313" key="2">
    <source>
        <dbReference type="Proteomes" id="UP001055460"/>
    </source>
</evidence>